<dbReference type="CDD" id="cd00009">
    <property type="entry name" value="AAA"/>
    <property type="match status" value="1"/>
</dbReference>
<dbReference type="SUPFAM" id="SSF52540">
    <property type="entry name" value="P-loop containing nucleoside triphosphate hydrolases"/>
    <property type="match status" value="1"/>
</dbReference>
<dbReference type="InterPro" id="IPR002078">
    <property type="entry name" value="Sigma_54_int"/>
</dbReference>
<dbReference type="Proteomes" id="UP001440599">
    <property type="component" value="Unassembled WGS sequence"/>
</dbReference>
<keyword evidence="11" id="KW-1185">Reference proteome</keyword>
<dbReference type="InterPro" id="IPR013767">
    <property type="entry name" value="PAS_fold"/>
</dbReference>
<proteinExistence type="predicted"/>
<evidence type="ECO:0000256" key="3">
    <source>
        <dbReference type="ARBA" id="ARBA00022840"/>
    </source>
</evidence>
<evidence type="ECO:0000256" key="7">
    <source>
        <dbReference type="SAM" id="Coils"/>
    </source>
</evidence>
<dbReference type="SMART" id="SM00382">
    <property type="entry name" value="AAA"/>
    <property type="match status" value="1"/>
</dbReference>
<dbReference type="SMART" id="SM00091">
    <property type="entry name" value="PAS"/>
    <property type="match status" value="1"/>
</dbReference>
<keyword evidence="1" id="KW-0547">Nucleotide-binding</keyword>
<keyword evidence="2" id="KW-0058">Aromatic hydrocarbons catabolism</keyword>
<dbReference type="InterPro" id="IPR035965">
    <property type="entry name" value="PAS-like_dom_sf"/>
</dbReference>
<dbReference type="InterPro" id="IPR025662">
    <property type="entry name" value="Sigma_54_int_dom_ATP-bd_1"/>
</dbReference>
<dbReference type="RefSeq" id="WP_349140113.1">
    <property type="nucleotide sequence ID" value="NZ_JBBMFT010000004.1"/>
</dbReference>
<organism evidence="10 11">
    <name type="scientific">Flavonifractor hominis</name>
    <dbReference type="NCBI Taxonomy" id="3133178"/>
    <lineage>
        <taxon>Bacteria</taxon>
        <taxon>Bacillati</taxon>
        <taxon>Bacillota</taxon>
        <taxon>Clostridia</taxon>
        <taxon>Eubacteriales</taxon>
        <taxon>Oscillospiraceae</taxon>
        <taxon>Flavonifractor</taxon>
    </lineage>
</organism>
<dbReference type="EMBL" id="JBBMFT010000004">
    <property type="protein sequence ID" value="MEQ2456464.1"/>
    <property type="molecule type" value="Genomic_DNA"/>
</dbReference>
<keyword evidence="5" id="KW-0804">Transcription</keyword>
<gene>
    <name evidence="10" type="ORF">WMO45_08015</name>
</gene>
<evidence type="ECO:0000313" key="10">
    <source>
        <dbReference type="EMBL" id="MEQ2456464.1"/>
    </source>
</evidence>
<dbReference type="PROSITE" id="PS50045">
    <property type="entry name" value="SIGMA54_INTERACT_4"/>
    <property type="match status" value="1"/>
</dbReference>
<dbReference type="PROSITE" id="PS00688">
    <property type="entry name" value="SIGMA54_INTERACT_3"/>
    <property type="match status" value="1"/>
</dbReference>
<sequence>MEQENALYANIDFQKVCENLYDGIHITDGEGRVLFINQAYTRTTGILPEELLGRKVADIEAEGKLYKGSVTGKVLECRQRVNSVATIFKLNKEVLVTGTPVFDEAGNIVLVVTNTRDFPELKRLEQQLLTLTEESKKANEELTYLRRQQAGDRQLFYRSQAMASVMELVRTVAPTDVTVLITGESGTGKELVANEIYHHSDRVDKPFIKVNCAAIPGELLESELFGYEDGAFTGAKRAGKAGMFELANTGVILLDEIGDMPLPLQTKLLRVLQQRELMRIGGSRPIRLDIRVIASTNKDLQEEVRQGRFREDLFYRLNVVPLEIKPLRERPEDIPYLAERFCQSFNKKYGKDARISDEAMQLILAYRWPGNIRELENLIERIVVTSPGGVVTRGTVYNALNPGGMRLGGRVMEDATLRQQVSAFEREVILHTVERAGSIRKAARLLGVDHSTLVKKCRQYGCQEQKEER</sequence>
<evidence type="ECO:0000256" key="6">
    <source>
        <dbReference type="ARBA" id="ARBA00029500"/>
    </source>
</evidence>
<keyword evidence="3" id="KW-0067">ATP-binding</keyword>
<dbReference type="Pfam" id="PF25601">
    <property type="entry name" value="AAA_lid_14"/>
    <property type="match status" value="1"/>
</dbReference>
<feature type="domain" description="PAS" evidence="9">
    <location>
        <begin position="9"/>
        <end position="54"/>
    </location>
</feature>
<evidence type="ECO:0000259" key="9">
    <source>
        <dbReference type="PROSITE" id="PS50112"/>
    </source>
</evidence>
<dbReference type="Gene3D" id="3.30.450.20">
    <property type="entry name" value="PAS domain"/>
    <property type="match status" value="1"/>
</dbReference>
<dbReference type="CDD" id="cd00130">
    <property type="entry name" value="PAS"/>
    <property type="match status" value="1"/>
</dbReference>
<feature type="coiled-coil region" evidence="7">
    <location>
        <begin position="121"/>
        <end position="148"/>
    </location>
</feature>
<keyword evidence="7" id="KW-0175">Coiled coil</keyword>
<evidence type="ECO:0000259" key="8">
    <source>
        <dbReference type="PROSITE" id="PS50045"/>
    </source>
</evidence>
<dbReference type="NCBIfam" id="TIGR00229">
    <property type="entry name" value="sensory_box"/>
    <property type="match status" value="1"/>
</dbReference>
<dbReference type="Gene3D" id="1.10.10.60">
    <property type="entry name" value="Homeodomain-like"/>
    <property type="match status" value="1"/>
</dbReference>
<evidence type="ECO:0000256" key="1">
    <source>
        <dbReference type="ARBA" id="ARBA00022741"/>
    </source>
</evidence>
<dbReference type="Gene3D" id="3.40.50.300">
    <property type="entry name" value="P-loop containing nucleotide triphosphate hydrolases"/>
    <property type="match status" value="1"/>
</dbReference>
<evidence type="ECO:0000256" key="4">
    <source>
        <dbReference type="ARBA" id="ARBA00023015"/>
    </source>
</evidence>
<dbReference type="PROSITE" id="PS50112">
    <property type="entry name" value="PAS"/>
    <property type="match status" value="1"/>
</dbReference>
<name>A0ABV1EPE8_9FIRM</name>
<comment type="caution">
    <text evidence="10">The sequence shown here is derived from an EMBL/GenBank/DDBJ whole genome shotgun (WGS) entry which is preliminary data.</text>
</comment>
<dbReference type="Gene3D" id="1.10.8.60">
    <property type="match status" value="1"/>
</dbReference>
<evidence type="ECO:0000256" key="5">
    <source>
        <dbReference type="ARBA" id="ARBA00023163"/>
    </source>
</evidence>
<evidence type="ECO:0000256" key="2">
    <source>
        <dbReference type="ARBA" id="ARBA00022797"/>
    </source>
</evidence>
<dbReference type="SUPFAM" id="SSF46689">
    <property type="entry name" value="Homeodomain-like"/>
    <property type="match status" value="1"/>
</dbReference>
<dbReference type="Pfam" id="PF00158">
    <property type="entry name" value="Sigma54_activat"/>
    <property type="match status" value="1"/>
</dbReference>
<dbReference type="PROSITE" id="PS00675">
    <property type="entry name" value="SIGMA54_INTERACT_1"/>
    <property type="match status" value="1"/>
</dbReference>
<protein>
    <recommendedName>
        <fullName evidence="6">HTH-type transcriptional regulatory protein TyrR</fullName>
    </recommendedName>
</protein>
<evidence type="ECO:0000313" key="11">
    <source>
        <dbReference type="Proteomes" id="UP001440599"/>
    </source>
</evidence>
<accession>A0ABV1EPE8</accession>
<dbReference type="PANTHER" id="PTHR32071">
    <property type="entry name" value="TRANSCRIPTIONAL REGULATORY PROTEIN"/>
    <property type="match status" value="1"/>
</dbReference>
<dbReference type="InterPro" id="IPR025944">
    <property type="entry name" value="Sigma_54_int_dom_CS"/>
</dbReference>
<dbReference type="InterPro" id="IPR058031">
    <property type="entry name" value="AAA_lid_NorR"/>
</dbReference>
<dbReference type="InterPro" id="IPR027417">
    <property type="entry name" value="P-loop_NTPase"/>
</dbReference>
<dbReference type="InterPro" id="IPR000014">
    <property type="entry name" value="PAS"/>
</dbReference>
<dbReference type="InterPro" id="IPR030828">
    <property type="entry name" value="HTH_TyrR"/>
</dbReference>
<dbReference type="Pfam" id="PF00989">
    <property type="entry name" value="PAS"/>
    <property type="match status" value="1"/>
</dbReference>
<dbReference type="InterPro" id="IPR009057">
    <property type="entry name" value="Homeodomain-like_sf"/>
</dbReference>
<keyword evidence="4" id="KW-0805">Transcription regulation</keyword>
<dbReference type="SUPFAM" id="SSF55785">
    <property type="entry name" value="PYP-like sensor domain (PAS domain)"/>
    <property type="match status" value="1"/>
</dbReference>
<reference evidence="10 11" key="1">
    <citation type="submission" date="2024-03" db="EMBL/GenBank/DDBJ databases">
        <title>Human intestinal bacterial collection.</title>
        <authorList>
            <person name="Pauvert C."/>
            <person name="Hitch T.C.A."/>
            <person name="Clavel T."/>
        </authorList>
    </citation>
    <scope>NUCLEOTIDE SEQUENCE [LARGE SCALE GENOMIC DNA]</scope>
    <source>
        <strain evidence="10 11">CLA-AP-H34</strain>
    </source>
</reference>
<dbReference type="PANTHER" id="PTHR32071:SF57">
    <property type="entry name" value="C4-DICARBOXYLATE TRANSPORT TRANSCRIPTIONAL REGULATORY PROTEIN DCTD"/>
    <property type="match status" value="1"/>
</dbReference>
<dbReference type="InterPro" id="IPR003593">
    <property type="entry name" value="AAA+_ATPase"/>
</dbReference>
<feature type="domain" description="Sigma-54 factor interaction" evidence="8">
    <location>
        <begin position="155"/>
        <end position="384"/>
    </location>
</feature>
<dbReference type="Pfam" id="PF18024">
    <property type="entry name" value="HTH_50"/>
    <property type="match status" value="1"/>
</dbReference>